<keyword evidence="3" id="KW-1185">Reference proteome</keyword>
<name>D2RUL7_HALTV</name>
<proteinExistence type="predicted"/>
<organism evidence="2 3">
    <name type="scientific">Haloterrigena turkmenica (strain ATCC 51198 / DSM 5511 / JCM 9101 / NCIMB 13204 / VKM B-1734 / 4k)</name>
    <name type="common">Halococcus turkmenicus</name>
    <dbReference type="NCBI Taxonomy" id="543526"/>
    <lineage>
        <taxon>Archaea</taxon>
        <taxon>Methanobacteriati</taxon>
        <taxon>Methanobacteriota</taxon>
        <taxon>Stenosarchaea group</taxon>
        <taxon>Halobacteria</taxon>
        <taxon>Halobacteriales</taxon>
        <taxon>Natrialbaceae</taxon>
        <taxon>Haloterrigena</taxon>
    </lineage>
</organism>
<dbReference type="RefSeq" id="WP_012943472.1">
    <property type="nucleotide sequence ID" value="NC_013743.1"/>
</dbReference>
<evidence type="ECO:0000256" key="1">
    <source>
        <dbReference type="SAM" id="MobiDB-lite"/>
    </source>
</evidence>
<dbReference type="HOGENOM" id="CLU_507745_0_0_2"/>
<reference evidence="2 3" key="1">
    <citation type="journal article" date="2010" name="Stand. Genomic Sci.">
        <title>Complete genome sequence of Haloterrigena turkmenica type strain (4k).</title>
        <authorList>
            <person name="Saunders E."/>
            <person name="Tindall B.J."/>
            <person name="Fahnrich R."/>
            <person name="Lapidus A."/>
            <person name="Copeland A."/>
            <person name="Del Rio T.G."/>
            <person name="Lucas S."/>
            <person name="Chen F."/>
            <person name="Tice H."/>
            <person name="Cheng J.F."/>
            <person name="Han C."/>
            <person name="Detter J.C."/>
            <person name="Bruce D."/>
            <person name="Goodwin L."/>
            <person name="Chain P."/>
            <person name="Pitluck S."/>
            <person name="Pati A."/>
            <person name="Ivanova N."/>
            <person name="Mavromatis K."/>
            <person name="Chen A."/>
            <person name="Palaniappan K."/>
            <person name="Land M."/>
            <person name="Hauser L."/>
            <person name="Chang Y.J."/>
            <person name="Jeffries C.D."/>
            <person name="Brettin T."/>
            <person name="Rohde M."/>
            <person name="Goker M."/>
            <person name="Bristow J."/>
            <person name="Eisen J.A."/>
            <person name="Markowitz V."/>
            <person name="Hugenholtz P."/>
            <person name="Klenk H.P."/>
            <person name="Kyrpides N.C."/>
        </authorList>
    </citation>
    <scope>NUCLEOTIDE SEQUENCE [LARGE SCALE GENOMIC DNA]</scope>
    <source>
        <strain evidence="3">ATCC 51198 / DSM 5511 / JCM 9101 / NCIMB 13204 / VKM B-1734 / 4k</strain>
    </source>
</reference>
<dbReference type="Proteomes" id="UP000001903">
    <property type="component" value="Chromosome"/>
</dbReference>
<feature type="compositionally biased region" description="Basic and acidic residues" evidence="1">
    <location>
        <begin position="281"/>
        <end position="298"/>
    </location>
</feature>
<dbReference type="AlphaFoldDB" id="D2RUL7"/>
<evidence type="ECO:0000313" key="3">
    <source>
        <dbReference type="Proteomes" id="UP000001903"/>
    </source>
</evidence>
<accession>D2RUL7</accession>
<dbReference type="OrthoDB" id="121941at2157"/>
<sequence>MAFRRDERAVTVQIGAVLLLAIVFAALALYQLNAVPAENERVEFTHNQAVHDELQELRNAIRNVGTDGGTRSTAVTLGTRYPSRTVAVNPPAPMGRLETTGTATVSIEAQFAGNESAYEGNPHNLTGNHSTTTLAYTPAYGEYDSAPTTRIEHGFAFNEFGDARVSLTDQPLLSDGTIRLVVLEGEFSRSGNGAVTIDPTALSGPSDPVPIEDEGDENVTITVPTAAPTAWNDTLGTTFGDGESDARVTAYDATDEERGSLTIELAAGEYELQVARVGIDDGGERSSEYDVRERDSGERGGSGGAYDVSWADHENARPCDGGERCDYRVYSEETATFVAEASVESATFDFAYRTDDPTVSAFDESDRAVDFEAEGSGYVDLFVSSGGSSETLVVFVEHDEIPPSIERFDAVSENHNRHARISVDWEASAGDAGITRGELELIDDTGTVVDTWERSYAEEERVAEDGIELEEKGGSGTEYEIRLTVDDSNGNSRNETITRTG</sequence>
<dbReference type="KEGG" id="htu:Htur_2309"/>
<gene>
    <name evidence="2" type="ordered locus">Htur_2309</name>
</gene>
<dbReference type="EMBL" id="CP001860">
    <property type="protein sequence ID" value="ADB61189.1"/>
    <property type="molecule type" value="Genomic_DNA"/>
</dbReference>
<dbReference type="eggNOG" id="arCOG02916">
    <property type="taxonomic scope" value="Archaea"/>
</dbReference>
<dbReference type="STRING" id="543526.Htur_2309"/>
<dbReference type="GeneID" id="8742915"/>
<feature type="region of interest" description="Disordered" evidence="1">
    <location>
        <begin position="281"/>
        <end position="317"/>
    </location>
</feature>
<evidence type="ECO:0000313" key="2">
    <source>
        <dbReference type="EMBL" id="ADB61189.1"/>
    </source>
</evidence>
<protein>
    <submittedName>
        <fullName evidence="2">Uncharacterized protein</fullName>
    </submittedName>
</protein>